<dbReference type="Pfam" id="PF03572">
    <property type="entry name" value="Peptidase_S41"/>
    <property type="match status" value="1"/>
</dbReference>
<dbReference type="Gene3D" id="2.30.42.10">
    <property type="match status" value="1"/>
</dbReference>
<feature type="region of interest" description="Disordered" evidence="6">
    <location>
        <begin position="384"/>
        <end position="405"/>
    </location>
</feature>
<comment type="similarity">
    <text evidence="1 5">Belongs to the peptidase S41A family.</text>
</comment>
<dbReference type="RefSeq" id="WP_218044629.1">
    <property type="nucleotide sequence ID" value="NZ_QRDW01000003.1"/>
</dbReference>
<dbReference type="CDD" id="cd06782">
    <property type="entry name" value="cpPDZ_CPP-like"/>
    <property type="match status" value="1"/>
</dbReference>
<dbReference type="Gene3D" id="3.30.750.44">
    <property type="match status" value="1"/>
</dbReference>
<evidence type="ECO:0000256" key="3">
    <source>
        <dbReference type="ARBA" id="ARBA00022801"/>
    </source>
</evidence>
<reference evidence="9 10" key="1">
    <citation type="submission" date="2018-07" db="EMBL/GenBank/DDBJ databases">
        <title>Genomic Encyclopedia of Type Strains, Phase III (KMG-III): the genomes of soil and plant-associated and newly described type strains.</title>
        <authorList>
            <person name="Whitman W."/>
        </authorList>
    </citation>
    <scope>NUCLEOTIDE SEQUENCE [LARGE SCALE GENOMIC DNA]</scope>
    <source>
        <strain evidence="9 10">CECT 8488</strain>
    </source>
</reference>
<evidence type="ECO:0000259" key="8">
    <source>
        <dbReference type="PROSITE" id="PS50106"/>
    </source>
</evidence>
<dbReference type="GO" id="GO:0004175">
    <property type="term" value="F:endopeptidase activity"/>
    <property type="evidence" value="ECO:0007669"/>
    <property type="project" value="TreeGrafter"/>
</dbReference>
<dbReference type="InterPro" id="IPR029045">
    <property type="entry name" value="ClpP/crotonase-like_dom_sf"/>
</dbReference>
<dbReference type="EMBL" id="QRDW01000003">
    <property type="protein sequence ID" value="RED51270.1"/>
    <property type="molecule type" value="Genomic_DNA"/>
</dbReference>
<dbReference type="InterPro" id="IPR001478">
    <property type="entry name" value="PDZ"/>
</dbReference>
<dbReference type="SUPFAM" id="SSF52096">
    <property type="entry name" value="ClpP/crotonase"/>
    <property type="match status" value="1"/>
</dbReference>
<evidence type="ECO:0000313" key="9">
    <source>
        <dbReference type="EMBL" id="RED51270.1"/>
    </source>
</evidence>
<keyword evidence="3 5" id="KW-0378">Hydrolase</keyword>
<sequence length="429" mass="46884">MIINRRAMALGFGVMFGVGVASGFTVANADDQETYKSLELFSKAFEKVREDYVEDVSEKELIEAAIQGMLSSLDPHSSYFSAKEYEDLRTDTKGEFGGLGIEVTMENGWVKVVSPIDETPAYRAGIKAGDYITHLDGESVQGLSLDQAVERMRGLVGEDIKLTIAREGVDPFDVTITRDKIKIRSVRYRVEDGNVGYIRISRFNEQTQPGLDQAIKRLNEETENGLAGYVLDLRNNPGGLLDQAISVSDTFLEQGLIVSTRGRDRQNAQDFRASKGDSAKGLPVVILINGGSASASEIVAGALQDHRRAILVGTDTFGKGSVQTILPLNRTDAIKLTTQRYYTPNGRSIQAKGIQPDIVVEQARLEVLNNNFRSEADLRGALDSENAPAENTEEAEAETGETTPADYQLSRAVDLIKAISLYSGMTDTR</sequence>
<feature type="signal peptide" evidence="7">
    <location>
        <begin position="1"/>
        <end position="29"/>
    </location>
</feature>
<dbReference type="GO" id="GO:0006508">
    <property type="term" value="P:proteolysis"/>
    <property type="evidence" value="ECO:0007669"/>
    <property type="project" value="UniProtKB-KW"/>
</dbReference>
<dbReference type="SMART" id="SM00228">
    <property type="entry name" value="PDZ"/>
    <property type="match status" value="1"/>
</dbReference>
<dbReference type="AlphaFoldDB" id="A0A3D9HP57"/>
<keyword evidence="7" id="KW-0732">Signal</keyword>
<dbReference type="InterPro" id="IPR004447">
    <property type="entry name" value="Peptidase_S41A"/>
</dbReference>
<dbReference type="InterPro" id="IPR055210">
    <property type="entry name" value="CtpA/B_N"/>
</dbReference>
<gene>
    <name evidence="9" type="ORF">DFP90_10370</name>
</gene>
<dbReference type="InterPro" id="IPR041489">
    <property type="entry name" value="PDZ_6"/>
</dbReference>
<organism evidence="9 10">
    <name type="scientific">Aestuariispira insulae</name>
    <dbReference type="NCBI Taxonomy" id="1461337"/>
    <lineage>
        <taxon>Bacteria</taxon>
        <taxon>Pseudomonadati</taxon>
        <taxon>Pseudomonadota</taxon>
        <taxon>Alphaproteobacteria</taxon>
        <taxon>Rhodospirillales</taxon>
        <taxon>Kiloniellaceae</taxon>
        <taxon>Aestuariispira</taxon>
    </lineage>
</organism>
<dbReference type="PANTHER" id="PTHR32060:SF30">
    <property type="entry name" value="CARBOXY-TERMINAL PROCESSING PROTEASE CTPA"/>
    <property type="match status" value="1"/>
</dbReference>
<dbReference type="SMART" id="SM00245">
    <property type="entry name" value="TSPc"/>
    <property type="match status" value="1"/>
</dbReference>
<accession>A0A3D9HP57</accession>
<keyword evidence="10" id="KW-1185">Reference proteome</keyword>
<dbReference type="Pfam" id="PF17820">
    <property type="entry name" value="PDZ_6"/>
    <property type="match status" value="1"/>
</dbReference>
<evidence type="ECO:0000256" key="2">
    <source>
        <dbReference type="ARBA" id="ARBA00022670"/>
    </source>
</evidence>
<feature type="domain" description="PDZ" evidence="8">
    <location>
        <begin position="85"/>
        <end position="153"/>
    </location>
</feature>
<proteinExistence type="inferred from homology"/>
<dbReference type="Pfam" id="PF22694">
    <property type="entry name" value="CtpB_N-like"/>
    <property type="match status" value="1"/>
</dbReference>
<dbReference type="SUPFAM" id="SSF50156">
    <property type="entry name" value="PDZ domain-like"/>
    <property type="match status" value="1"/>
</dbReference>
<dbReference type="FunFam" id="2.30.42.10:FF:000063">
    <property type="entry name" value="Peptidase, S41 family"/>
    <property type="match status" value="1"/>
</dbReference>
<dbReference type="InterPro" id="IPR005151">
    <property type="entry name" value="Tail-specific_protease"/>
</dbReference>
<dbReference type="CDD" id="cd07560">
    <property type="entry name" value="Peptidase_S41_CPP"/>
    <property type="match status" value="1"/>
</dbReference>
<evidence type="ECO:0000256" key="4">
    <source>
        <dbReference type="ARBA" id="ARBA00022825"/>
    </source>
</evidence>
<dbReference type="NCBIfam" id="TIGR00225">
    <property type="entry name" value="prc"/>
    <property type="match status" value="1"/>
</dbReference>
<dbReference type="GO" id="GO:0007165">
    <property type="term" value="P:signal transduction"/>
    <property type="evidence" value="ECO:0007669"/>
    <property type="project" value="TreeGrafter"/>
</dbReference>
<dbReference type="PROSITE" id="PS50106">
    <property type="entry name" value="PDZ"/>
    <property type="match status" value="1"/>
</dbReference>
<dbReference type="GO" id="GO:0030288">
    <property type="term" value="C:outer membrane-bounded periplasmic space"/>
    <property type="evidence" value="ECO:0007669"/>
    <property type="project" value="TreeGrafter"/>
</dbReference>
<dbReference type="GO" id="GO:0008236">
    <property type="term" value="F:serine-type peptidase activity"/>
    <property type="evidence" value="ECO:0007669"/>
    <property type="project" value="UniProtKB-KW"/>
</dbReference>
<dbReference type="InterPro" id="IPR036034">
    <property type="entry name" value="PDZ_sf"/>
</dbReference>
<evidence type="ECO:0000256" key="5">
    <source>
        <dbReference type="RuleBase" id="RU004404"/>
    </source>
</evidence>
<dbReference type="FunFam" id="3.90.226.10:FF:000029">
    <property type="entry name" value="Peptidase, S41 family"/>
    <property type="match status" value="1"/>
</dbReference>
<evidence type="ECO:0000313" key="10">
    <source>
        <dbReference type="Proteomes" id="UP000256845"/>
    </source>
</evidence>
<keyword evidence="4 5" id="KW-0720">Serine protease</keyword>
<comment type="caution">
    <text evidence="9">The sequence shown here is derived from an EMBL/GenBank/DDBJ whole genome shotgun (WGS) entry which is preliminary data.</text>
</comment>
<dbReference type="Gene3D" id="3.90.226.10">
    <property type="entry name" value="2-enoyl-CoA Hydratase, Chain A, domain 1"/>
    <property type="match status" value="1"/>
</dbReference>
<dbReference type="PANTHER" id="PTHR32060">
    <property type="entry name" value="TAIL-SPECIFIC PROTEASE"/>
    <property type="match status" value="1"/>
</dbReference>
<keyword evidence="2 5" id="KW-0645">Protease</keyword>
<feature type="chain" id="PRO_5017622148" evidence="7">
    <location>
        <begin position="30"/>
        <end position="429"/>
    </location>
</feature>
<name>A0A3D9HP57_9PROT</name>
<protein>
    <submittedName>
        <fullName evidence="9">Carboxyl-terminal processing protease</fullName>
    </submittedName>
</protein>
<dbReference type="Proteomes" id="UP000256845">
    <property type="component" value="Unassembled WGS sequence"/>
</dbReference>
<evidence type="ECO:0000256" key="1">
    <source>
        <dbReference type="ARBA" id="ARBA00009179"/>
    </source>
</evidence>
<evidence type="ECO:0000256" key="7">
    <source>
        <dbReference type="SAM" id="SignalP"/>
    </source>
</evidence>
<evidence type="ECO:0000256" key="6">
    <source>
        <dbReference type="SAM" id="MobiDB-lite"/>
    </source>
</evidence>